<evidence type="ECO:0000256" key="3">
    <source>
        <dbReference type="ARBA" id="ARBA00022448"/>
    </source>
</evidence>
<comment type="caution">
    <text evidence="8">The sequence shown here is derived from an EMBL/GenBank/DDBJ whole genome shotgun (WGS) entry which is preliminary data.</text>
</comment>
<evidence type="ECO:0000256" key="1">
    <source>
        <dbReference type="ARBA" id="ARBA00004442"/>
    </source>
</evidence>
<dbReference type="InterPro" id="IPR010130">
    <property type="entry name" value="T1SS_OMP_TolC"/>
</dbReference>
<dbReference type="AlphaFoldDB" id="A0A5C4RY91"/>
<proteinExistence type="inferred from homology"/>
<evidence type="ECO:0000256" key="4">
    <source>
        <dbReference type="ARBA" id="ARBA00022452"/>
    </source>
</evidence>
<dbReference type="PANTHER" id="PTHR30026">
    <property type="entry name" value="OUTER MEMBRANE PROTEIN TOLC"/>
    <property type="match status" value="1"/>
</dbReference>
<comment type="similarity">
    <text evidence="2">Belongs to the outer membrane factor (OMF) (TC 1.B.17) family.</text>
</comment>
<dbReference type="SUPFAM" id="SSF56954">
    <property type="entry name" value="Outer membrane efflux proteins (OEP)"/>
    <property type="match status" value="1"/>
</dbReference>
<keyword evidence="3" id="KW-0813">Transport</keyword>
<evidence type="ECO:0000256" key="5">
    <source>
        <dbReference type="ARBA" id="ARBA00022692"/>
    </source>
</evidence>
<keyword evidence="5" id="KW-0812">Transmembrane</keyword>
<dbReference type="Pfam" id="PF02321">
    <property type="entry name" value="OEP"/>
    <property type="match status" value="2"/>
</dbReference>
<evidence type="ECO:0000256" key="6">
    <source>
        <dbReference type="ARBA" id="ARBA00023136"/>
    </source>
</evidence>
<dbReference type="InterPro" id="IPR003423">
    <property type="entry name" value="OMP_efflux"/>
</dbReference>
<dbReference type="Proteomes" id="UP000309544">
    <property type="component" value="Unassembled WGS sequence"/>
</dbReference>
<dbReference type="EMBL" id="VDCI01000009">
    <property type="protein sequence ID" value="TNJ36034.1"/>
    <property type="molecule type" value="Genomic_DNA"/>
</dbReference>
<sequence>MKHINYRKMAVGMLVAGFLAGGSFSDLRAQDPVTEEPVVASATSVTTQTVQEIVEKVINNNPEVQAKWHEFMAAYHEEAIPYGGYFPRVDVSAGVGREWVDGDETDKDVYTRRGVRLEVSQMLFDGFYTCNQVCRLKYAGKAKYYEFIDAIERVGLEALRAYADVQRYRNLVRLAEQNHSYHMEIYEQIKNRVTQGVSSGVDMDQIDGRVALALSNLITERANLHDVTARYQRIVGELPPDQLTEFEVPDEIVPGSIERALEDAFRSNPGFIASLLDIKSAEHAVKVQESKFYPRFDLRGYHDWSWDKDGIDGYQREAVVEVVMNYNIFNGGSDAAAVRQYKQKLYQTDDLKNKACHDLRQALEIAYNDKRSLTTQLEYLDQHRQRLDFVRVAYLDQFTIGKRTLLDLLDTENEYYQAQRAYMNGLFDLLIADARILSGMGMLLNEMEVVRYDLPTLEELDYSEHYVHTGDYCPVEAPETRILPENGEM</sequence>
<protein>
    <submittedName>
        <fullName evidence="8">TolC family outer membrane protein</fullName>
    </submittedName>
</protein>
<evidence type="ECO:0000256" key="2">
    <source>
        <dbReference type="ARBA" id="ARBA00007613"/>
    </source>
</evidence>
<dbReference type="RefSeq" id="WP_068867470.1">
    <property type="nucleotide sequence ID" value="NZ_VDCI01000009.1"/>
</dbReference>
<reference evidence="8 9" key="1">
    <citation type="submission" date="2019-05" db="EMBL/GenBank/DDBJ databases">
        <title>Draft Whole-Genome sequence of the green sulfur bacterium Prosthecochloris vibrioformis DSM 260.</title>
        <authorList>
            <person name="Meyer T.E."/>
            <person name="Kyndt J.A."/>
        </authorList>
    </citation>
    <scope>NUCLEOTIDE SEQUENCE [LARGE SCALE GENOMIC DNA]</scope>
    <source>
        <strain evidence="8 9">DSM 260</strain>
    </source>
</reference>
<organism evidence="8 9">
    <name type="scientific">Prosthecochloris vibrioformis</name>
    <name type="common">Chlorobium vibrioforme</name>
    <dbReference type="NCBI Taxonomy" id="1098"/>
    <lineage>
        <taxon>Bacteria</taxon>
        <taxon>Pseudomonadati</taxon>
        <taxon>Chlorobiota</taxon>
        <taxon>Chlorobiia</taxon>
        <taxon>Chlorobiales</taxon>
        <taxon>Chlorobiaceae</taxon>
        <taxon>Prosthecochloris</taxon>
    </lineage>
</organism>
<keyword evidence="4" id="KW-1134">Transmembrane beta strand</keyword>
<keyword evidence="7" id="KW-0998">Cell outer membrane</keyword>
<dbReference type="GO" id="GO:0015562">
    <property type="term" value="F:efflux transmembrane transporter activity"/>
    <property type="evidence" value="ECO:0007669"/>
    <property type="project" value="InterPro"/>
</dbReference>
<dbReference type="GO" id="GO:0015288">
    <property type="term" value="F:porin activity"/>
    <property type="evidence" value="ECO:0007669"/>
    <property type="project" value="TreeGrafter"/>
</dbReference>
<name>A0A5C4RY91_PROVB</name>
<comment type="subcellular location">
    <subcellularLocation>
        <location evidence="1">Cell outer membrane</location>
    </subcellularLocation>
</comment>
<dbReference type="NCBIfam" id="TIGR01844">
    <property type="entry name" value="type_I_sec_TolC"/>
    <property type="match status" value="1"/>
</dbReference>
<dbReference type="GO" id="GO:0009279">
    <property type="term" value="C:cell outer membrane"/>
    <property type="evidence" value="ECO:0007669"/>
    <property type="project" value="UniProtKB-SubCell"/>
</dbReference>
<keyword evidence="6" id="KW-0472">Membrane</keyword>
<evidence type="ECO:0000313" key="8">
    <source>
        <dbReference type="EMBL" id="TNJ36034.1"/>
    </source>
</evidence>
<keyword evidence="9" id="KW-1185">Reference proteome</keyword>
<accession>A0A5C4RY91</accession>
<dbReference type="Gene3D" id="1.20.1600.10">
    <property type="entry name" value="Outer membrane efflux proteins (OEP)"/>
    <property type="match status" value="1"/>
</dbReference>
<dbReference type="InterPro" id="IPR051906">
    <property type="entry name" value="TolC-like"/>
</dbReference>
<evidence type="ECO:0000256" key="7">
    <source>
        <dbReference type="ARBA" id="ARBA00023237"/>
    </source>
</evidence>
<evidence type="ECO:0000313" key="9">
    <source>
        <dbReference type="Proteomes" id="UP000309544"/>
    </source>
</evidence>
<dbReference type="GO" id="GO:1990281">
    <property type="term" value="C:efflux pump complex"/>
    <property type="evidence" value="ECO:0007669"/>
    <property type="project" value="TreeGrafter"/>
</dbReference>
<gene>
    <name evidence="8" type="ORF">FGF68_09320</name>
</gene>
<dbReference type="PANTHER" id="PTHR30026:SF22">
    <property type="entry name" value="OUTER MEMBRANE EFFLUX PROTEIN"/>
    <property type="match status" value="1"/>
</dbReference>